<organism evidence="2 3">
    <name type="scientific">Geofilum rubicundum JCM 15548</name>
    <dbReference type="NCBI Taxonomy" id="1236989"/>
    <lineage>
        <taxon>Bacteria</taxon>
        <taxon>Pseudomonadati</taxon>
        <taxon>Bacteroidota</taxon>
        <taxon>Bacteroidia</taxon>
        <taxon>Marinilabiliales</taxon>
        <taxon>Marinilabiliaceae</taxon>
        <taxon>Geofilum</taxon>
    </lineage>
</organism>
<accession>A0A0E9LRL0</accession>
<reference evidence="2 3" key="1">
    <citation type="journal article" date="2015" name="Microbes Environ.">
        <title>Distribution and evolution of nitrogen fixation genes in the phylum bacteroidetes.</title>
        <authorList>
            <person name="Inoue J."/>
            <person name="Oshima K."/>
            <person name="Suda W."/>
            <person name="Sakamoto M."/>
            <person name="Iino T."/>
            <person name="Noda S."/>
            <person name="Hongoh Y."/>
            <person name="Hattori M."/>
            <person name="Ohkuma M."/>
        </authorList>
    </citation>
    <scope>NUCLEOTIDE SEQUENCE [LARGE SCALE GENOMIC DNA]</scope>
    <source>
        <strain evidence="2">JCM 15548</strain>
    </source>
</reference>
<dbReference type="Proteomes" id="UP000032900">
    <property type="component" value="Unassembled WGS sequence"/>
</dbReference>
<dbReference type="OrthoDB" id="1005287at2"/>
<dbReference type="AlphaFoldDB" id="A0A0E9LRL0"/>
<dbReference type="STRING" id="1236989.JCM15548_14731"/>
<dbReference type="EMBL" id="BAZW01000123">
    <property type="protein sequence ID" value="GAO27869.1"/>
    <property type="molecule type" value="Genomic_DNA"/>
</dbReference>
<sequence length="212" mass="23722">MYDPALGRWHALDPQAEKYFFGSPYVYGLNNPILFIDPDGEAVYSTNEVLGFHKLPTREEQLSYKGSFLGVPIYLSTDNLVSLTAGLVKGMLTTTKEVASAVVGISETLYNATEVISGASTKDLMNFRSCLKDLSNGLTEQANATRDEAKDLASKMENLKDKTTDNYKQMEADYDSKVKQVFELEDQNRAIKHEIGAVDDEIISRELHKKYM</sequence>
<evidence type="ECO:0000256" key="1">
    <source>
        <dbReference type="SAM" id="Coils"/>
    </source>
</evidence>
<comment type="caution">
    <text evidence="2">The sequence shown here is derived from an EMBL/GenBank/DDBJ whole genome shotgun (WGS) entry which is preliminary data.</text>
</comment>
<evidence type="ECO:0000313" key="2">
    <source>
        <dbReference type="EMBL" id="GAO27869.1"/>
    </source>
</evidence>
<feature type="coiled-coil region" evidence="1">
    <location>
        <begin position="142"/>
        <end position="187"/>
    </location>
</feature>
<proteinExistence type="predicted"/>
<keyword evidence="3" id="KW-1185">Reference proteome</keyword>
<name>A0A0E9LRL0_9BACT</name>
<evidence type="ECO:0000313" key="3">
    <source>
        <dbReference type="Proteomes" id="UP000032900"/>
    </source>
</evidence>
<keyword evidence="1" id="KW-0175">Coiled coil</keyword>
<evidence type="ECO:0008006" key="4">
    <source>
        <dbReference type="Google" id="ProtNLM"/>
    </source>
</evidence>
<gene>
    <name evidence="2" type="ORF">JCM15548_14731</name>
</gene>
<protein>
    <recommendedName>
        <fullName evidence="4">Cell well associated RhsD protein</fullName>
    </recommendedName>
</protein>
<dbReference type="Gene3D" id="2.180.10.10">
    <property type="entry name" value="RHS repeat-associated core"/>
    <property type="match status" value="1"/>
</dbReference>